<keyword evidence="3" id="KW-0804">Transcription</keyword>
<dbReference type="GO" id="GO:0003677">
    <property type="term" value="F:DNA binding"/>
    <property type="evidence" value="ECO:0007669"/>
    <property type="project" value="UniProtKB-KW"/>
</dbReference>
<sequence length="181" mass="21344">MLYKLKLKNSDKTAIVDDKTYEYITNNEYLNTVGFLKHLRLHSSGYAFFQKNWLNKDGSYRNETIYLHKLVAEKFVDKPETEKRLFVILKNGDRLDCRTKNLEWTTFSHVTRNTRKTDNPLGYRGIVKDNQKYRAVIYKDGKRFNLGLYDTPEEAALAYNKKSIELFGKTRSLNVIEKQKA</sequence>
<reference evidence="5 6" key="1">
    <citation type="journal article" date="2013" name="Genome Announc.">
        <title>Draft Genome Sequence of Cesiribacter andamanensis Strain AMV16T, Isolated from a Soil Sample from a Mud Volcano in the Andaman Islands, India.</title>
        <authorList>
            <person name="Shivaji S."/>
            <person name="Ara S."/>
            <person name="Begum Z."/>
            <person name="Srinivas T.N."/>
            <person name="Singh A."/>
            <person name="Kumar Pinnaka A."/>
        </authorList>
    </citation>
    <scope>NUCLEOTIDE SEQUENCE [LARGE SCALE GENOMIC DNA]</scope>
    <source>
        <strain evidence="5 6">AMV16</strain>
    </source>
</reference>
<organism evidence="5 6">
    <name type="scientific">Cesiribacter andamanensis AMV16</name>
    <dbReference type="NCBI Taxonomy" id="1279009"/>
    <lineage>
        <taxon>Bacteria</taxon>
        <taxon>Pseudomonadati</taxon>
        <taxon>Bacteroidota</taxon>
        <taxon>Cytophagia</taxon>
        <taxon>Cytophagales</taxon>
        <taxon>Cesiribacteraceae</taxon>
        <taxon>Cesiribacter</taxon>
    </lineage>
</organism>
<name>M7NSL7_9BACT</name>
<accession>M7NSL7</accession>
<evidence type="ECO:0000313" key="5">
    <source>
        <dbReference type="EMBL" id="EMR01484.1"/>
    </source>
</evidence>
<dbReference type="eggNOG" id="ENOG5033FUJ">
    <property type="taxonomic scope" value="Bacteria"/>
</dbReference>
<comment type="caution">
    <text evidence="5">The sequence shown here is derived from an EMBL/GenBank/DDBJ whole genome shotgun (WGS) entry which is preliminary data.</text>
</comment>
<dbReference type="Proteomes" id="UP000011910">
    <property type="component" value="Unassembled WGS sequence"/>
</dbReference>
<dbReference type="InterPro" id="IPR044925">
    <property type="entry name" value="His-Me_finger_sf"/>
</dbReference>
<feature type="domain" description="AP2/ERF" evidence="4">
    <location>
        <begin position="122"/>
        <end position="176"/>
    </location>
</feature>
<evidence type="ECO:0000259" key="4">
    <source>
        <dbReference type="PROSITE" id="PS51032"/>
    </source>
</evidence>
<dbReference type="Gene3D" id="3.30.730.10">
    <property type="entry name" value="AP2/ERF domain"/>
    <property type="match status" value="1"/>
</dbReference>
<proteinExistence type="predicted"/>
<dbReference type="InterPro" id="IPR001471">
    <property type="entry name" value="AP2/ERF_dom"/>
</dbReference>
<dbReference type="InterPro" id="IPR036955">
    <property type="entry name" value="AP2/ERF_dom_sf"/>
</dbReference>
<gene>
    <name evidence="5" type="ORF">ADICEAN_03393</name>
</gene>
<evidence type="ECO:0000256" key="1">
    <source>
        <dbReference type="ARBA" id="ARBA00023015"/>
    </source>
</evidence>
<protein>
    <submittedName>
        <fullName evidence="5">AP2 domain protein</fullName>
    </submittedName>
</protein>
<dbReference type="AlphaFoldDB" id="M7NSL7"/>
<evidence type="ECO:0000313" key="6">
    <source>
        <dbReference type="Proteomes" id="UP000011910"/>
    </source>
</evidence>
<dbReference type="GO" id="GO:0003700">
    <property type="term" value="F:DNA-binding transcription factor activity"/>
    <property type="evidence" value="ECO:0007669"/>
    <property type="project" value="InterPro"/>
</dbReference>
<dbReference type="STRING" id="1279009.ADICEAN_03393"/>
<evidence type="ECO:0000256" key="3">
    <source>
        <dbReference type="ARBA" id="ARBA00023163"/>
    </source>
</evidence>
<dbReference type="PROSITE" id="PS51032">
    <property type="entry name" value="AP2_ERF"/>
    <property type="match status" value="1"/>
</dbReference>
<dbReference type="SUPFAM" id="SSF54060">
    <property type="entry name" value="His-Me finger endonucleases"/>
    <property type="match status" value="1"/>
</dbReference>
<evidence type="ECO:0000256" key="2">
    <source>
        <dbReference type="ARBA" id="ARBA00023125"/>
    </source>
</evidence>
<dbReference type="EMBL" id="AODQ01000112">
    <property type="protein sequence ID" value="EMR01484.1"/>
    <property type="molecule type" value="Genomic_DNA"/>
</dbReference>
<keyword evidence="1" id="KW-0805">Transcription regulation</keyword>
<dbReference type="SUPFAM" id="SSF54171">
    <property type="entry name" value="DNA-binding domain"/>
    <property type="match status" value="1"/>
</dbReference>
<keyword evidence="6" id="KW-1185">Reference proteome</keyword>
<dbReference type="RefSeq" id="WP_009196776.1">
    <property type="nucleotide sequence ID" value="NZ_AODQ01000112.1"/>
</dbReference>
<dbReference type="InterPro" id="IPR016177">
    <property type="entry name" value="DNA-bd_dom_sf"/>
</dbReference>
<keyword evidence="2" id="KW-0238">DNA-binding</keyword>
<dbReference type="SMART" id="SM00380">
    <property type="entry name" value="AP2"/>
    <property type="match status" value="1"/>
</dbReference>
<dbReference type="OrthoDB" id="978174at2"/>
<dbReference type="Gene3D" id="3.90.75.20">
    <property type="match status" value="1"/>
</dbReference>